<feature type="domain" description="Rhodanese" evidence="3">
    <location>
        <begin position="127"/>
        <end position="233"/>
    </location>
</feature>
<evidence type="ECO:0000256" key="2">
    <source>
        <dbReference type="RuleBase" id="RU000507"/>
    </source>
</evidence>
<sequence>MSDSDVVLVDTRDSNLFNGWPASGDKVGGHIPRARNFSVRWLNASKESLNALLATKGITADKQIIAYGSDAEQWMDWLVAEKDFSPSSLVILNDGIRGWLKEENTLEVMPGYKDLITPQWLDQKIRSGKRLSIMDVSWGTGIRFVIEHIPGAVHVDTNLLESKPLWNLRSPQGLDKSLLSLGITSDATVVVYGEDMTAAARMVFTLKHAGVEDVKLLNGGLTAWKAADLPIERGSHQPEAAEHFGKTISEGSEILYGTMDVEELLNQPASSQSKQWLVSVRSWPEYIGKTSGYNYIQPKGRIPGAQWGRSGSDPWHMEDYLNPDGTLREAADLVSYWEDFGASTEDTLVFYCGTGWRASLAWFAAELIGVKNAGLYDGGWFEWSSDPKRSVLLGDPANQVSNLNKHLQNNGI</sequence>
<dbReference type="SMART" id="SM00450">
    <property type="entry name" value="RHOD"/>
    <property type="match status" value="3"/>
</dbReference>
<dbReference type="PROSITE" id="PS00683">
    <property type="entry name" value="RHODANESE_2"/>
    <property type="match status" value="1"/>
</dbReference>
<dbReference type="InterPro" id="IPR001763">
    <property type="entry name" value="Rhodanese-like_dom"/>
</dbReference>
<dbReference type="Proteomes" id="UP000242502">
    <property type="component" value="Unassembled WGS sequence"/>
</dbReference>
<dbReference type="PROSITE" id="PS00380">
    <property type="entry name" value="RHODANESE_1"/>
    <property type="match status" value="1"/>
</dbReference>
<evidence type="ECO:0000256" key="1">
    <source>
        <dbReference type="ARBA" id="ARBA00022737"/>
    </source>
</evidence>
<dbReference type="Gene3D" id="3.40.250.10">
    <property type="entry name" value="Rhodanese-like domain"/>
    <property type="match status" value="3"/>
</dbReference>
<reference evidence="4 5" key="1">
    <citation type="journal article" date="2016" name="Appl. Environ. Microbiol.">
        <title>Lack of Overt Genome Reduction in the Bryostatin-Producing Bryozoan Symbiont "Candidatus Endobugula sertula".</title>
        <authorList>
            <person name="Miller I.J."/>
            <person name="Vanee N."/>
            <person name="Fong S.S."/>
            <person name="Lim-Fong G.E."/>
            <person name="Kwan J.C."/>
        </authorList>
    </citation>
    <scope>NUCLEOTIDE SEQUENCE [LARGE SCALE GENOMIC DNA]</scope>
    <source>
        <strain evidence="4">AB1-4</strain>
    </source>
</reference>
<protein>
    <recommendedName>
        <fullName evidence="2">Sulfurtransferase</fullName>
    </recommendedName>
</protein>
<name>A0A1D2QM58_9GAMM</name>
<dbReference type="PANTHER" id="PTHR43855">
    <property type="entry name" value="THIOSULFATE SULFURTRANSFERASE"/>
    <property type="match status" value="1"/>
</dbReference>
<dbReference type="GO" id="GO:0004792">
    <property type="term" value="F:thiosulfate-cyanide sulfurtransferase activity"/>
    <property type="evidence" value="ECO:0007669"/>
    <property type="project" value="InterPro"/>
</dbReference>
<evidence type="ECO:0000313" key="4">
    <source>
        <dbReference type="EMBL" id="ODS22668.1"/>
    </source>
</evidence>
<gene>
    <name evidence="4" type="ORF">AB835_12955</name>
</gene>
<dbReference type="SUPFAM" id="SSF52821">
    <property type="entry name" value="Rhodanese/Cell cycle control phosphatase"/>
    <property type="match status" value="3"/>
</dbReference>
<dbReference type="CDD" id="cd01449">
    <property type="entry name" value="TST_Repeat_2"/>
    <property type="match status" value="1"/>
</dbReference>
<evidence type="ECO:0000259" key="3">
    <source>
        <dbReference type="PROSITE" id="PS50206"/>
    </source>
</evidence>
<dbReference type="InterPro" id="IPR001307">
    <property type="entry name" value="Thiosulphate_STrfase_CS"/>
</dbReference>
<keyword evidence="2" id="KW-0808">Transferase</keyword>
<dbReference type="Pfam" id="PF00581">
    <property type="entry name" value="Rhodanese"/>
    <property type="match status" value="3"/>
</dbReference>
<accession>A0A1D2QM58</accession>
<evidence type="ECO:0000313" key="5">
    <source>
        <dbReference type="Proteomes" id="UP000242502"/>
    </source>
</evidence>
<dbReference type="CDD" id="cd01448">
    <property type="entry name" value="TST_Repeat_1"/>
    <property type="match status" value="1"/>
</dbReference>
<dbReference type="AlphaFoldDB" id="A0A1D2QM58"/>
<proteinExistence type="predicted"/>
<feature type="domain" description="Rhodanese" evidence="3">
    <location>
        <begin position="2"/>
        <end position="108"/>
    </location>
</feature>
<dbReference type="InterPro" id="IPR036873">
    <property type="entry name" value="Rhodanese-like_dom_sf"/>
</dbReference>
<organism evidence="4 5">
    <name type="scientific">Candidatus Endobugula sertula</name>
    <name type="common">Bugula neritina bacterial symbiont</name>
    <dbReference type="NCBI Taxonomy" id="62101"/>
    <lineage>
        <taxon>Bacteria</taxon>
        <taxon>Pseudomonadati</taxon>
        <taxon>Pseudomonadota</taxon>
        <taxon>Gammaproteobacteria</taxon>
        <taxon>Cellvibrionales</taxon>
        <taxon>Cellvibrionaceae</taxon>
        <taxon>Candidatus Endobugula</taxon>
    </lineage>
</organism>
<dbReference type="PANTHER" id="PTHR43855:SF1">
    <property type="entry name" value="THIOSULFATE SULFURTRANSFERASE"/>
    <property type="match status" value="1"/>
</dbReference>
<comment type="caution">
    <text evidence="4">The sequence shown here is derived from an EMBL/GenBank/DDBJ whole genome shotgun (WGS) entry which is preliminary data.</text>
</comment>
<feature type="domain" description="Rhodanese" evidence="3">
    <location>
        <begin position="271"/>
        <end position="392"/>
    </location>
</feature>
<dbReference type="PROSITE" id="PS50206">
    <property type="entry name" value="RHODANESE_3"/>
    <property type="match status" value="3"/>
</dbReference>
<keyword evidence="1" id="KW-0677">Repeat</keyword>
<dbReference type="InterPro" id="IPR051126">
    <property type="entry name" value="Thiosulfate_sulfurtransferase"/>
</dbReference>
<dbReference type="EMBL" id="MDLC01000059">
    <property type="protein sequence ID" value="ODS22668.1"/>
    <property type="molecule type" value="Genomic_DNA"/>
</dbReference>
<dbReference type="STRING" id="62101.AB835_12955"/>